<name>A0AAV5QKH6_9ASCO</name>
<dbReference type="Proteomes" id="UP001360560">
    <property type="component" value="Unassembled WGS sequence"/>
</dbReference>
<sequence length="96" mass="11060">MEKYSAMADNLKSVFERDYMKLFKMVDKKLDNFCERIMGEFCDNTVELNEVWNIGSASKDLLTIFGERATEMELAFVAAGGDVQDEFWEILEKIGV</sequence>
<dbReference type="RefSeq" id="XP_064852358.1">
    <property type="nucleotide sequence ID" value="XM_064996286.1"/>
</dbReference>
<evidence type="ECO:0000313" key="1">
    <source>
        <dbReference type="EMBL" id="GMM35358.1"/>
    </source>
</evidence>
<dbReference type="AlphaFoldDB" id="A0AAV5QKH6"/>
<comment type="caution">
    <text evidence="1">The sequence shown here is derived from an EMBL/GenBank/DDBJ whole genome shotgun (WGS) entry which is preliminary data.</text>
</comment>
<dbReference type="GeneID" id="90073337"/>
<proteinExistence type="predicted"/>
<reference evidence="1 2" key="1">
    <citation type="journal article" date="2023" name="Elife">
        <title>Identification of key yeast species and microbe-microbe interactions impacting larval growth of Drosophila in the wild.</title>
        <authorList>
            <person name="Mure A."/>
            <person name="Sugiura Y."/>
            <person name="Maeda R."/>
            <person name="Honda K."/>
            <person name="Sakurai N."/>
            <person name="Takahashi Y."/>
            <person name="Watada M."/>
            <person name="Katoh T."/>
            <person name="Gotoh A."/>
            <person name="Gotoh Y."/>
            <person name="Taniguchi I."/>
            <person name="Nakamura K."/>
            <person name="Hayashi T."/>
            <person name="Katayama T."/>
            <person name="Uemura T."/>
            <person name="Hattori Y."/>
        </authorList>
    </citation>
    <scope>NUCLEOTIDE SEQUENCE [LARGE SCALE GENOMIC DNA]</scope>
    <source>
        <strain evidence="1 2">SC-9</strain>
    </source>
</reference>
<gene>
    <name evidence="1" type="ORF">DASC09_026830</name>
</gene>
<organism evidence="1 2">
    <name type="scientific">Saccharomycopsis crataegensis</name>
    <dbReference type="NCBI Taxonomy" id="43959"/>
    <lineage>
        <taxon>Eukaryota</taxon>
        <taxon>Fungi</taxon>
        <taxon>Dikarya</taxon>
        <taxon>Ascomycota</taxon>
        <taxon>Saccharomycotina</taxon>
        <taxon>Saccharomycetes</taxon>
        <taxon>Saccharomycopsidaceae</taxon>
        <taxon>Saccharomycopsis</taxon>
    </lineage>
</organism>
<dbReference type="EMBL" id="BTFZ01000006">
    <property type="protein sequence ID" value="GMM35358.1"/>
    <property type="molecule type" value="Genomic_DNA"/>
</dbReference>
<protein>
    <submittedName>
        <fullName evidence="1">Uncharacterized protein</fullName>
    </submittedName>
</protein>
<keyword evidence="2" id="KW-1185">Reference proteome</keyword>
<accession>A0AAV5QKH6</accession>
<evidence type="ECO:0000313" key="2">
    <source>
        <dbReference type="Proteomes" id="UP001360560"/>
    </source>
</evidence>